<dbReference type="InterPro" id="IPR037439">
    <property type="entry name" value="Branching_enzy"/>
</dbReference>
<dbReference type="NCBIfam" id="NF008967">
    <property type="entry name" value="PRK12313.1"/>
    <property type="match status" value="1"/>
</dbReference>
<evidence type="ECO:0000256" key="7">
    <source>
        <dbReference type="ARBA" id="ARBA00022679"/>
    </source>
</evidence>
<dbReference type="EC" id="2.4.1.18" evidence="10"/>
<evidence type="ECO:0000256" key="10">
    <source>
        <dbReference type="HAMAP-Rule" id="MF_00685"/>
    </source>
</evidence>
<accession>A0A6S6QWW7</accession>
<evidence type="ECO:0000256" key="6">
    <source>
        <dbReference type="ARBA" id="ARBA00022676"/>
    </source>
</evidence>
<dbReference type="SUPFAM" id="SSF51445">
    <property type="entry name" value="(Trans)glycosidases"/>
    <property type="match status" value="1"/>
</dbReference>
<dbReference type="CDD" id="cd02855">
    <property type="entry name" value="E_set_GBE_prok_N"/>
    <property type="match status" value="1"/>
</dbReference>
<keyword evidence="5 10" id="KW-0321">Glycogen metabolism</keyword>
<keyword evidence="7 10" id="KW-0808">Transferase</keyword>
<dbReference type="InterPro" id="IPR044143">
    <property type="entry name" value="GlgB_N_E_set_prok"/>
</dbReference>
<comment type="subunit">
    <text evidence="10">Monomer.</text>
</comment>
<name>A0A6S6QWW7_9HYPH</name>
<feature type="active site" description="Proton donor" evidence="10 11">
    <location>
        <position position="364"/>
    </location>
</feature>
<feature type="domain" description="Glycosyl hydrolase family 13 catalytic" evidence="12">
    <location>
        <begin position="152"/>
        <end position="523"/>
    </location>
</feature>
<evidence type="ECO:0000256" key="5">
    <source>
        <dbReference type="ARBA" id="ARBA00022600"/>
    </source>
</evidence>
<dbReference type="InterPro" id="IPR013783">
    <property type="entry name" value="Ig-like_fold"/>
</dbReference>
<comment type="function">
    <text evidence="2 10">Catalyzes the formation of the alpha-1,6-glucosidic linkages in glycogen by scission of a 1,4-alpha-linked oligosaccharide from growing alpha-1,4-glucan chains and the subsequent attachment of the oligosaccharide to the alpha-1,6 position.</text>
</comment>
<dbReference type="Gene3D" id="2.60.40.1180">
    <property type="entry name" value="Golgi alpha-mannosidase II"/>
    <property type="match status" value="1"/>
</dbReference>
<evidence type="ECO:0000256" key="3">
    <source>
        <dbReference type="ARBA" id="ARBA00004964"/>
    </source>
</evidence>
<feature type="active site" description="Nucleophile" evidence="10 11">
    <location>
        <position position="311"/>
    </location>
</feature>
<dbReference type="GO" id="GO:0004553">
    <property type="term" value="F:hydrolase activity, hydrolyzing O-glycosyl compounds"/>
    <property type="evidence" value="ECO:0007669"/>
    <property type="project" value="InterPro"/>
</dbReference>
<dbReference type="Pfam" id="PF02922">
    <property type="entry name" value="CBM_48"/>
    <property type="match status" value="1"/>
</dbReference>
<dbReference type="GO" id="GO:0005829">
    <property type="term" value="C:cytosol"/>
    <property type="evidence" value="ECO:0007669"/>
    <property type="project" value="TreeGrafter"/>
</dbReference>
<dbReference type="Gene3D" id="2.60.40.10">
    <property type="entry name" value="Immunoglobulins"/>
    <property type="match status" value="1"/>
</dbReference>
<dbReference type="FunFam" id="2.60.40.1180:FF:000002">
    <property type="entry name" value="1,4-alpha-glucan branching enzyme GlgB"/>
    <property type="match status" value="1"/>
</dbReference>
<dbReference type="RefSeq" id="WP_222875659.1">
    <property type="nucleotide sequence ID" value="NZ_AP023361.1"/>
</dbReference>
<dbReference type="AlphaFoldDB" id="A0A6S6QWW7"/>
<dbReference type="GO" id="GO:0003844">
    <property type="term" value="F:1,4-alpha-glucan branching enzyme activity"/>
    <property type="evidence" value="ECO:0007669"/>
    <property type="project" value="UniProtKB-UniRule"/>
</dbReference>
<dbReference type="EMBL" id="AP023361">
    <property type="protein sequence ID" value="BCJ92055.1"/>
    <property type="molecule type" value="Genomic_DNA"/>
</dbReference>
<evidence type="ECO:0000259" key="12">
    <source>
        <dbReference type="SMART" id="SM00642"/>
    </source>
</evidence>
<dbReference type="InterPro" id="IPR013780">
    <property type="entry name" value="Glyco_hydro_b"/>
</dbReference>
<keyword evidence="9 10" id="KW-0119">Carbohydrate metabolism</keyword>
<keyword evidence="14" id="KW-1185">Reference proteome</keyword>
<dbReference type="InterPro" id="IPR006048">
    <property type="entry name" value="A-amylase/branching_C"/>
</dbReference>
<dbReference type="FunFam" id="3.20.20.80:FF:000003">
    <property type="entry name" value="1,4-alpha-glucan branching enzyme GlgB"/>
    <property type="match status" value="1"/>
</dbReference>
<dbReference type="GO" id="GO:0043169">
    <property type="term" value="F:cation binding"/>
    <property type="evidence" value="ECO:0007669"/>
    <property type="project" value="InterPro"/>
</dbReference>
<dbReference type="NCBIfam" id="TIGR01515">
    <property type="entry name" value="branching_enzym"/>
    <property type="match status" value="1"/>
</dbReference>
<dbReference type="SUPFAM" id="SSF51011">
    <property type="entry name" value="Glycosyl hydrolase domain"/>
    <property type="match status" value="1"/>
</dbReference>
<keyword evidence="6 10" id="KW-0328">Glycosyltransferase</keyword>
<proteinExistence type="inferred from homology"/>
<evidence type="ECO:0000256" key="2">
    <source>
        <dbReference type="ARBA" id="ARBA00002953"/>
    </source>
</evidence>
<dbReference type="CDD" id="cd11322">
    <property type="entry name" value="AmyAc_Glg_BE"/>
    <property type="match status" value="1"/>
</dbReference>
<dbReference type="NCBIfam" id="NF003811">
    <property type="entry name" value="PRK05402.1"/>
    <property type="match status" value="1"/>
</dbReference>
<protein>
    <recommendedName>
        <fullName evidence="10">1,4-alpha-glucan branching enzyme GlgB</fullName>
        <ecNumber evidence="10">2.4.1.18</ecNumber>
    </recommendedName>
    <alternativeName>
        <fullName evidence="10">1,4-alpha-D-glucan:1,4-alpha-D-glucan 6-glucosyl-transferase</fullName>
    </alternativeName>
    <alternativeName>
        <fullName evidence="10">Alpha-(1-&gt;4)-glucan branching enzyme</fullName>
    </alternativeName>
    <alternativeName>
        <fullName evidence="10">Glycogen branching enzyme</fullName>
        <shortName evidence="10">BE</shortName>
    </alternativeName>
</protein>
<comment type="similarity">
    <text evidence="4 10">Belongs to the glycosyl hydrolase 13 family. GlgB subfamily.</text>
</comment>
<dbReference type="PIRSF" id="PIRSF000463">
    <property type="entry name" value="GlgB"/>
    <property type="match status" value="1"/>
</dbReference>
<keyword evidence="8 10" id="KW-0320">Glycogen biosynthesis</keyword>
<gene>
    <name evidence="10 13" type="primary">glgB</name>
    <name evidence="13" type="ORF">IZ6_27900</name>
</gene>
<sequence>MHGAIPDQDLWRITHTGSDAPYRVLGAHATERDGVAGFLFALWAPNARRVSVVGDFNQWDGRSNVMQHRGDSGVWELFIPGLKKGEHYKFELEGPDGKLLPLKADPLAFAAQIRPETGSILHDEPNFQWNDAGWIEKRGEGDPRKKPIAIYEVHLGSWARVPEENNRSLTYRELAERLIPYVKDLGFSHIELLPVMEHPFDGSWGYQPVSLFAPTSRFGTPEDFKHFVEVAHQAGIGILLDWVPGHFPVDGHGLGYFDGTHLYEHADPRQGFHQEWGTYIYNFGRAEVSAFLVANARFWLEKYHLDGLRVDAVASMLYLDYSRKAGEWIPNRYGGNENIEAIDFMRRMNETAYAACPGVITVAEESTAWPGVSHPTYTGGLGFGFKWNMGWMHDTLRYMQQDPIHRRYHHNDLTFGLLYAFTENFILPISHDEVVHGKGSLLGRMPGDEWQRFANLRAYLGFMWGHPGKKLVFMGCEFGQVGEWNHNGSVDWHVLQYPVHGGTQALMRDLNRAYREIPALHERDCEASGFEWIVSDDSDNSIIGWVRKGEKEGDIAVVVSNFTPVPRTGYRLGVPHPGFYREAVNTDAGIYNGSNMGNAGGLFADEIGSQSRPYSLCLTLPPLSTIIFERRGEG</sequence>
<comment type="catalytic activity">
    <reaction evidence="1 10">
        <text>Transfers a segment of a (1-&gt;4)-alpha-D-glucan chain to a primary hydroxy group in a similar glucan chain.</text>
        <dbReference type="EC" id="2.4.1.18"/>
    </reaction>
</comment>
<dbReference type="Pfam" id="PF02806">
    <property type="entry name" value="Alpha-amylase_C"/>
    <property type="match status" value="1"/>
</dbReference>
<dbReference type="Gene3D" id="3.20.20.80">
    <property type="entry name" value="Glycosidases"/>
    <property type="match status" value="1"/>
</dbReference>
<organism evidence="13 14">
    <name type="scientific">Terrihabitans soli</name>
    <dbReference type="NCBI Taxonomy" id="708113"/>
    <lineage>
        <taxon>Bacteria</taxon>
        <taxon>Pseudomonadati</taxon>
        <taxon>Pseudomonadota</taxon>
        <taxon>Alphaproteobacteria</taxon>
        <taxon>Hyphomicrobiales</taxon>
        <taxon>Terrihabitans</taxon>
    </lineage>
</organism>
<dbReference type="SMART" id="SM00642">
    <property type="entry name" value="Aamy"/>
    <property type="match status" value="1"/>
</dbReference>
<dbReference type="InterPro" id="IPR017853">
    <property type="entry name" value="GH"/>
</dbReference>
<dbReference type="PANTHER" id="PTHR43651">
    <property type="entry name" value="1,4-ALPHA-GLUCAN-BRANCHING ENZYME"/>
    <property type="match status" value="1"/>
</dbReference>
<dbReference type="PANTHER" id="PTHR43651:SF3">
    <property type="entry name" value="1,4-ALPHA-GLUCAN-BRANCHING ENZYME"/>
    <property type="match status" value="1"/>
</dbReference>
<dbReference type="InterPro" id="IPR006047">
    <property type="entry name" value="GH13_cat_dom"/>
</dbReference>
<evidence type="ECO:0000256" key="8">
    <source>
        <dbReference type="ARBA" id="ARBA00023056"/>
    </source>
</evidence>
<dbReference type="UniPathway" id="UPA00164"/>
<evidence type="ECO:0000256" key="1">
    <source>
        <dbReference type="ARBA" id="ARBA00000826"/>
    </source>
</evidence>
<dbReference type="InterPro" id="IPR006407">
    <property type="entry name" value="GlgB"/>
</dbReference>
<evidence type="ECO:0000313" key="14">
    <source>
        <dbReference type="Proteomes" id="UP000515317"/>
    </source>
</evidence>
<dbReference type="GO" id="GO:0005978">
    <property type="term" value="P:glycogen biosynthetic process"/>
    <property type="evidence" value="ECO:0007669"/>
    <property type="project" value="UniProtKB-UniRule"/>
</dbReference>
<dbReference type="Pfam" id="PF00128">
    <property type="entry name" value="Alpha-amylase"/>
    <property type="match status" value="1"/>
</dbReference>
<evidence type="ECO:0000313" key="13">
    <source>
        <dbReference type="EMBL" id="BCJ92055.1"/>
    </source>
</evidence>
<dbReference type="FunFam" id="2.60.40.10:FF:000169">
    <property type="entry name" value="1,4-alpha-glucan branching enzyme GlgB"/>
    <property type="match status" value="1"/>
</dbReference>
<comment type="pathway">
    <text evidence="3 10">Glycan biosynthesis; glycogen biosynthesis.</text>
</comment>
<evidence type="ECO:0000256" key="11">
    <source>
        <dbReference type="PIRSR" id="PIRSR000463-1"/>
    </source>
</evidence>
<dbReference type="InterPro" id="IPR004193">
    <property type="entry name" value="Glyco_hydro_13_N"/>
</dbReference>
<dbReference type="Proteomes" id="UP000515317">
    <property type="component" value="Chromosome"/>
</dbReference>
<reference evidence="13 14" key="1">
    <citation type="submission" date="2020-08" db="EMBL/GenBank/DDBJ databases">
        <title>Genome sequence of Rhizobiales bacterium strain IZ6.</title>
        <authorList>
            <person name="Nakai R."/>
            <person name="Naganuma T."/>
        </authorList>
    </citation>
    <scope>NUCLEOTIDE SEQUENCE [LARGE SCALE GENOMIC DNA]</scope>
    <source>
        <strain evidence="13 14">IZ6</strain>
    </source>
</reference>
<evidence type="ECO:0000256" key="9">
    <source>
        <dbReference type="ARBA" id="ARBA00023277"/>
    </source>
</evidence>
<dbReference type="HAMAP" id="MF_00685">
    <property type="entry name" value="GlgB"/>
    <property type="match status" value="1"/>
</dbReference>
<evidence type="ECO:0000256" key="4">
    <source>
        <dbReference type="ARBA" id="ARBA00009000"/>
    </source>
</evidence>
<dbReference type="KEGG" id="tso:IZ6_27900"/>